<accession>A0A921GJ98</accession>
<feature type="transmembrane region" description="Helical" evidence="1">
    <location>
        <begin position="121"/>
        <end position="144"/>
    </location>
</feature>
<dbReference type="EMBL" id="DYWQ01000158">
    <property type="protein sequence ID" value="HJF46153.1"/>
    <property type="molecule type" value="Genomic_DNA"/>
</dbReference>
<reference evidence="2" key="2">
    <citation type="submission" date="2021-09" db="EMBL/GenBank/DDBJ databases">
        <authorList>
            <person name="Gilroy R."/>
        </authorList>
    </citation>
    <scope>NUCLEOTIDE SEQUENCE</scope>
    <source>
        <strain evidence="2">CHK124-7917</strain>
    </source>
</reference>
<evidence type="ECO:0000313" key="3">
    <source>
        <dbReference type="Proteomes" id="UP000697330"/>
    </source>
</evidence>
<dbReference type="RefSeq" id="WP_274959717.1">
    <property type="nucleotide sequence ID" value="NZ_DYWQ01000158.1"/>
</dbReference>
<feature type="transmembrane region" description="Helical" evidence="1">
    <location>
        <begin position="31"/>
        <end position="48"/>
    </location>
</feature>
<feature type="transmembrane region" description="Helical" evidence="1">
    <location>
        <begin position="79"/>
        <end position="101"/>
    </location>
</feature>
<comment type="caution">
    <text evidence="2">The sequence shown here is derived from an EMBL/GenBank/DDBJ whole genome shotgun (WGS) entry which is preliminary data.</text>
</comment>
<name>A0A921GJ98_9ACTN</name>
<keyword evidence="1" id="KW-1133">Transmembrane helix</keyword>
<evidence type="ECO:0000256" key="1">
    <source>
        <dbReference type="SAM" id="Phobius"/>
    </source>
</evidence>
<sequence>MEQSRSFWAAFALLCGSCALGLANPCVGVFALIYLVIALVACAAYLVMRADVRRFSSAVDEASRDGAGRRADAMSRAGLGFCSVFAVFAAVGTCVLTMLGLDPERGGQALLPVQLAPFDAALDLWALSAVMAVAAAVLLVSAGADVRRWLRRVR</sequence>
<dbReference type="Proteomes" id="UP000697330">
    <property type="component" value="Unassembled WGS sequence"/>
</dbReference>
<gene>
    <name evidence="2" type="ORF">K8U72_10325</name>
</gene>
<proteinExistence type="predicted"/>
<protein>
    <submittedName>
        <fullName evidence="2">Uncharacterized protein</fullName>
    </submittedName>
</protein>
<reference evidence="2" key="1">
    <citation type="journal article" date="2021" name="PeerJ">
        <title>Extensive microbial diversity within the chicken gut microbiome revealed by metagenomics and culture.</title>
        <authorList>
            <person name="Gilroy R."/>
            <person name="Ravi A."/>
            <person name="Getino M."/>
            <person name="Pursley I."/>
            <person name="Horton D.L."/>
            <person name="Alikhan N.F."/>
            <person name="Baker D."/>
            <person name="Gharbi K."/>
            <person name="Hall N."/>
            <person name="Watson M."/>
            <person name="Adriaenssens E.M."/>
            <person name="Foster-Nyarko E."/>
            <person name="Jarju S."/>
            <person name="Secka A."/>
            <person name="Antonio M."/>
            <person name="Oren A."/>
            <person name="Chaudhuri R.R."/>
            <person name="La Ragione R."/>
            <person name="Hildebrand F."/>
            <person name="Pallen M.J."/>
        </authorList>
    </citation>
    <scope>NUCLEOTIDE SEQUENCE</scope>
    <source>
        <strain evidence="2">CHK124-7917</strain>
    </source>
</reference>
<evidence type="ECO:0000313" key="2">
    <source>
        <dbReference type="EMBL" id="HJF46153.1"/>
    </source>
</evidence>
<organism evidence="2 3">
    <name type="scientific">Thermophilibacter provencensis</name>
    <dbReference type="NCBI Taxonomy" id="1852386"/>
    <lineage>
        <taxon>Bacteria</taxon>
        <taxon>Bacillati</taxon>
        <taxon>Actinomycetota</taxon>
        <taxon>Coriobacteriia</taxon>
        <taxon>Coriobacteriales</taxon>
        <taxon>Atopobiaceae</taxon>
        <taxon>Thermophilibacter</taxon>
    </lineage>
</organism>
<keyword evidence="1" id="KW-0812">Transmembrane</keyword>
<keyword evidence="1" id="KW-0472">Membrane</keyword>
<dbReference type="AlphaFoldDB" id="A0A921GJ98"/>